<organism evidence="3 6">
    <name type="scientific">Natronoglomus mannanivorans</name>
    <dbReference type="NCBI Taxonomy" id="2979990"/>
    <lineage>
        <taxon>Archaea</taxon>
        <taxon>Methanobacteriati</taxon>
        <taxon>Methanobacteriota</taxon>
        <taxon>Stenosarchaea group</taxon>
        <taxon>Halobacteria</taxon>
        <taxon>Halobacteriales</taxon>
        <taxon>Natrialbaceae</taxon>
        <taxon>Natronoglomus</taxon>
    </lineage>
</organism>
<evidence type="ECO:0000313" key="5">
    <source>
        <dbReference type="Proteomes" id="UP001320972"/>
    </source>
</evidence>
<dbReference type="SUPFAM" id="SSF52499">
    <property type="entry name" value="Isochorismatase-like hydrolases"/>
    <property type="match status" value="1"/>
</dbReference>
<dbReference type="CDD" id="cd00431">
    <property type="entry name" value="cysteine_hydrolases"/>
    <property type="match status" value="1"/>
</dbReference>
<dbReference type="RefSeq" id="WP_338002891.1">
    <property type="nucleotide sequence ID" value="NZ_JAOPKA010000003.1"/>
</dbReference>
<accession>A0AAP2YYB5</accession>
<dbReference type="InterPro" id="IPR036380">
    <property type="entry name" value="Isochorismatase-like_sf"/>
</dbReference>
<evidence type="ECO:0000313" key="3">
    <source>
        <dbReference type="EMBL" id="MCU4741055.1"/>
    </source>
</evidence>
<feature type="domain" description="Isochorismatase-like" evidence="2">
    <location>
        <begin position="12"/>
        <end position="190"/>
    </location>
</feature>
<evidence type="ECO:0000256" key="1">
    <source>
        <dbReference type="ARBA" id="ARBA00022801"/>
    </source>
</evidence>
<dbReference type="PANTHER" id="PTHR43540">
    <property type="entry name" value="PEROXYUREIDOACRYLATE/UREIDOACRYLATE AMIDOHYDROLASE-RELATED"/>
    <property type="match status" value="1"/>
</dbReference>
<dbReference type="Pfam" id="PF00857">
    <property type="entry name" value="Isochorismatase"/>
    <property type="match status" value="1"/>
</dbReference>
<dbReference type="PANTHER" id="PTHR43540:SF6">
    <property type="entry name" value="ISOCHORISMATASE-LIKE DOMAIN-CONTAINING PROTEIN"/>
    <property type="match status" value="1"/>
</dbReference>
<dbReference type="GO" id="GO:0016787">
    <property type="term" value="F:hydrolase activity"/>
    <property type="evidence" value="ECO:0007669"/>
    <property type="project" value="UniProtKB-KW"/>
</dbReference>
<proteinExistence type="predicted"/>
<comment type="caution">
    <text evidence="3">The sequence shown here is derived from an EMBL/GenBank/DDBJ whole genome shotgun (WGS) entry which is preliminary data.</text>
</comment>
<keyword evidence="1 3" id="KW-0378">Hydrolase</keyword>
<dbReference type="Gene3D" id="3.40.50.850">
    <property type="entry name" value="Isochorismatase-like"/>
    <property type="match status" value="1"/>
</dbReference>
<dbReference type="Proteomes" id="UP001321018">
    <property type="component" value="Unassembled WGS sequence"/>
</dbReference>
<keyword evidence="5" id="KW-1185">Reference proteome</keyword>
<reference evidence="3 5" key="1">
    <citation type="submission" date="2022-09" db="EMBL/GenBank/DDBJ databases">
        <title>Enrichment on poylsaccharides allowed isolation of novel metabolic and taxonomic groups of Haloarchaea.</title>
        <authorList>
            <person name="Sorokin D.Y."/>
            <person name="Elcheninov A.G."/>
            <person name="Khizhniak T.V."/>
            <person name="Kolganova T.V."/>
            <person name="Kublanov I.V."/>
        </authorList>
    </citation>
    <scope>NUCLEOTIDE SEQUENCE</scope>
    <source>
        <strain evidence="4 5">AArc-m2/3/4</strain>
        <strain evidence="3">AArc-xg1-1</strain>
    </source>
</reference>
<evidence type="ECO:0000313" key="4">
    <source>
        <dbReference type="EMBL" id="MCU4973622.1"/>
    </source>
</evidence>
<dbReference type="EMBL" id="JAOPKA010000003">
    <property type="protein sequence ID" value="MCU4741055.1"/>
    <property type="molecule type" value="Genomic_DNA"/>
</dbReference>
<gene>
    <name evidence="4" type="ORF">OB955_12850</name>
    <name evidence="3" type="ORF">OB960_06520</name>
</gene>
<dbReference type="AlphaFoldDB" id="A0AAP2YYB5"/>
<dbReference type="InterPro" id="IPR000868">
    <property type="entry name" value="Isochorismatase-like_dom"/>
</dbReference>
<dbReference type="InterPro" id="IPR050272">
    <property type="entry name" value="Isochorismatase-like_hydrls"/>
</dbReference>
<protein>
    <submittedName>
        <fullName evidence="3">Cysteine hydrolase</fullName>
    </submittedName>
</protein>
<name>A0AAP2YYB5_9EURY</name>
<dbReference type="EMBL" id="JAOPKB010000007">
    <property type="protein sequence ID" value="MCU4973622.1"/>
    <property type="molecule type" value="Genomic_DNA"/>
</dbReference>
<sequence length="194" mass="21830">MSTSLSLTPDRTAIVVVDMQNGFCHPDGSLYAPGSEAVVDPVADLVERAREAGVQVVYTRDVHPPEQFDDAHYYDEFEQWGEHVLEGSWDAEIVEELDVREEDLVVEKHTYDAFYETQLEGWLEARGIRDLVLCGTLANVCVLHTGGSAGLRDFRPLLVEDCIGAIEDDHKEYALEHAEWLFGEVTESEDLVFE</sequence>
<evidence type="ECO:0000259" key="2">
    <source>
        <dbReference type="Pfam" id="PF00857"/>
    </source>
</evidence>
<evidence type="ECO:0000313" key="6">
    <source>
        <dbReference type="Proteomes" id="UP001321018"/>
    </source>
</evidence>
<dbReference type="Proteomes" id="UP001320972">
    <property type="component" value="Unassembled WGS sequence"/>
</dbReference>